<organism evidence="6 7">
    <name type="scientific">Caenorhabditis bovis</name>
    <dbReference type="NCBI Taxonomy" id="2654633"/>
    <lineage>
        <taxon>Eukaryota</taxon>
        <taxon>Metazoa</taxon>
        <taxon>Ecdysozoa</taxon>
        <taxon>Nematoda</taxon>
        <taxon>Chromadorea</taxon>
        <taxon>Rhabditida</taxon>
        <taxon>Rhabditina</taxon>
        <taxon>Rhabditomorpha</taxon>
        <taxon>Rhabditoidea</taxon>
        <taxon>Rhabditidae</taxon>
        <taxon>Peloderinae</taxon>
        <taxon>Caenorhabditis</taxon>
    </lineage>
</organism>
<reference evidence="6 7" key="1">
    <citation type="submission" date="2020-04" db="EMBL/GenBank/DDBJ databases">
        <authorList>
            <person name="Laetsch R D."/>
            <person name="Stevens L."/>
            <person name="Kumar S."/>
            <person name="Blaxter L. M."/>
        </authorList>
    </citation>
    <scope>NUCLEOTIDE SEQUENCE [LARGE SCALE GENOMIC DNA]</scope>
</reference>
<dbReference type="Pfam" id="PF09758">
    <property type="entry name" value="FPL"/>
    <property type="match status" value="1"/>
</dbReference>
<keyword evidence="7" id="KW-1185">Reference proteome</keyword>
<protein>
    <recommendedName>
        <fullName evidence="8">FPL domain-containing protein</fullName>
    </recommendedName>
</protein>
<evidence type="ECO:0000313" key="6">
    <source>
        <dbReference type="EMBL" id="CAB3402644.1"/>
    </source>
</evidence>
<feature type="compositionally biased region" description="Low complexity" evidence="3">
    <location>
        <begin position="783"/>
        <end position="794"/>
    </location>
</feature>
<feature type="domain" description="FPL" evidence="4">
    <location>
        <begin position="62"/>
        <end position="133"/>
    </location>
</feature>
<dbReference type="GO" id="GO:0006914">
    <property type="term" value="P:autophagy"/>
    <property type="evidence" value="ECO:0007669"/>
    <property type="project" value="UniProtKB-KW"/>
</dbReference>
<dbReference type="GO" id="GO:0005794">
    <property type="term" value="C:Golgi apparatus"/>
    <property type="evidence" value="ECO:0007669"/>
    <property type="project" value="TreeGrafter"/>
</dbReference>
<dbReference type="Pfam" id="PF19439">
    <property type="entry name" value="CLEC16A_C"/>
    <property type="match status" value="1"/>
</dbReference>
<dbReference type="PANTHER" id="PTHR21481:SF0">
    <property type="entry name" value="PROTEIN CLEC16A"/>
    <property type="match status" value="1"/>
</dbReference>
<name>A0A8S1EG09_9PELO</name>
<sequence length="814" mass="91864">MLQSVLQTYNGKLIMFRKLGSSGSLWKPKNPHSLEYLKYLQGVLVKNEKVTDSNRKILVEALRAIAEILIWGDQNDASVFDFFLERQMLLHFLKIMEQGSGSLNVQLLQTLNILFENIRHETSLYFLLSNNHLYDWNESMVRIAVRNIILNIVRVEDDAMLEFVKEHTKIYLSELVDSLVDLSIDLDLFVKSAENVQANRERLRGKVDDLIDLIHYIGELLEVPAIAESLSILVSTRYLMSLLLNSFSPRRDSRAVLLNPVSALFFFSEILMIVRHQPTIQAFLSSFLFDNQSSLKSHWIRSDLSYCLQTCDPLPPEADHRVFFESLLSAFDASQNDDYVAFYGLMMIYAMFQNKADVGELLAAAHFPVAKAPTPERKRFESTRDRAVTEVGTEAIEEEYHDVVEKLEDLNTDDLDDDVIVTEPQTPVAATPDGMRSRFESAIDDLPESSQIGTISCDARLLEALCSIVTAVGKENSRVRPITLELACLVIRQILMTIDDEKIHAKLASMCSEICKSLINSISLYVNTENLFLEWFEDEYAEFEVNHINFDIIGYEMLLPPAATPLSGLPLHKRLASGFEERLRTQILFYLHVRKLERDMTGESDNALPVRFPNGQEPVAVGDCINSYNSDMLACTVIPQQPCALGKAGERLSRFLVSDRLQLIIVEPHPTKAGWALVRFVGLLQDTQISGDSSDSRALHVIVEGQPSRLKKRQSVLTAKFIFDDHIRCMAAKQRLTKGRQTARSLKLQAICDALGVARVETPSPRINPFRIVKGCAPGSVRQTVSQRVSSASRIPKDVPDDPSPTRRSSSRNL</sequence>
<comment type="similarity">
    <text evidence="1">Belongs to the CLEC16A/gop-1 family.</text>
</comment>
<keyword evidence="2" id="KW-0072">Autophagy</keyword>
<dbReference type="OrthoDB" id="294052at2759"/>
<feature type="region of interest" description="Disordered" evidence="3">
    <location>
        <begin position="783"/>
        <end position="814"/>
    </location>
</feature>
<dbReference type="GO" id="GO:0005770">
    <property type="term" value="C:late endosome"/>
    <property type="evidence" value="ECO:0007669"/>
    <property type="project" value="TreeGrafter"/>
</dbReference>
<accession>A0A8S1EG09</accession>
<evidence type="ECO:0000256" key="1">
    <source>
        <dbReference type="ARBA" id="ARBA00006441"/>
    </source>
</evidence>
<gene>
    <name evidence="6" type="ORF">CBOVIS_LOCUS5237</name>
</gene>
<dbReference type="Proteomes" id="UP000494206">
    <property type="component" value="Unassembled WGS sequence"/>
</dbReference>
<evidence type="ECO:0000259" key="5">
    <source>
        <dbReference type="Pfam" id="PF19439"/>
    </source>
</evidence>
<dbReference type="GO" id="GO:1901096">
    <property type="term" value="P:regulation of autophagosome maturation"/>
    <property type="evidence" value="ECO:0007669"/>
    <property type="project" value="TreeGrafter"/>
</dbReference>
<evidence type="ECO:0000256" key="3">
    <source>
        <dbReference type="SAM" id="MobiDB-lite"/>
    </source>
</evidence>
<dbReference type="GO" id="GO:0007034">
    <property type="term" value="P:vacuolar transport"/>
    <property type="evidence" value="ECO:0007669"/>
    <property type="project" value="TreeGrafter"/>
</dbReference>
<evidence type="ECO:0000313" key="7">
    <source>
        <dbReference type="Proteomes" id="UP000494206"/>
    </source>
</evidence>
<evidence type="ECO:0000259" key="4">
    <source>
        <dbReference type="Pfam" id="PF09758"/>
    </source>
</evidence>
<dbReference type="InterPro" id="IPR045820">
    <property type="entry name" value="CLEC16A/TT9_C"/>
</dbReference>
<dbReference type="PANTHER" id="PTHR21481">
    <property type="entry name" value="PROTEIN CLEC16A"/>
    <property type="match status" value="1"/>
</dbReference>
<dbReference type="InterPro" id="IPR039272">
    <property type="entry name" value="CLEC16A/TT9"/>
</dbReference>
<comment type="caution">
    <text evidence="6">The sequence shown here is derived from an EMBL/GenBank/DDBJ whole genome shotgun (WGS) entry which is preliminary data.</text>
</comment>
<dbReference type="EMBL" id="CADEPM010000003">
    <property type="protein sequence ID" value="CAB3402644.1"/>
    <property type="molecule type" value="Genomic_DNA"/>
</dbReference>
<dbReference type="InterPro" id="IPR019155">
    <property type="entry name" value="CLEC16A/TT9_N"/>
</dbReference>
<evidence type="ECO:0000256" key="2">
    <source>
        <dbReference type="ARBA" id="ARBA00023006"/>
    </source>
</evidence>
<proteinExistence type="inferred from homology"/>
<evidence type="ECO:0008006" key="8">
    <source>
        <dbReference type="Google" id="ProtNLM"/>
    </source>
</evidence>
<dbReference type="AlphaFoldDB" id="A0A8S1EG09"/>
<dbReference type="GO" id="GO:0016197">
    <property type="term" value="P:endosomal transport"/>
    <property type="evidence" value="ECO:0007669"/>
    <property type="project" value="TreeGrafter"/>
</dbReference>
<feature type="domain" description="CLEC16A/TT9 C-terminal" evidence="5">
    <location>
        <begin position="456"/>
        <end position="755"/>
    </location>
</feature>